<dbReference type="EMBL" id="CM039429">
    <property type="protein sequence ID" value="KAI4347864.1"/>
    <property type="molecule type" value="Genomic_DNA"/>
</dbReference>
<evidence type="ECO:0000313" key="1">
    <source>
        <dbReference type="EMBL" id="KAI4347864.1"/>
    </source>
</evidence>
<keyword evidence="2" id="KW-1185">Reference proteome</keyword>
<protein>
    <submittedName>
        <fullName evidence="1">Uncharacterized protein</fullName>
    </submittedName>
</protein>
<gene>
    <name evidence="1" type="ORF">L6164_008641</name>
</gene>
<proteinExistence type="predicted"/>
<sequence>MGCRELGSSLLILLFLINFASSSPKQKSFPPESLQKIKVEDNVIYGSKMEGSHTGTNGGKTPNIGENGGSTSPNTPGGTAAIIGGAANNNRNHQNHRGAASCNLDRISFTTMLIIITLVSPLIKLFC</sequence>
<evidence type="ECO:0000313" key="2">
    <source>
        <dbReference type="Proteomes" id="UP000828941"/>
    </source>
</evidence>
<reference evidence="1 2" key="1">
    <citation type="journal article" date="2022" name="DNA Res.">
        <title>Chromosomal-level genome assembly of the orchid tree Bauhinia variegata (Leguminosae; Cercidoideae) supports the allotetraploid origin hypothesis of Bauhinia.</title>
        <authorList>
            <person name="Zhong Y."/>
            <person name="Chen Y."/>
            <person name="Zheng D."/>
            <person name="Pang J."/>
            <person name="Liu Y."/>
            <person name="Luo S."/>
            <person name="Meng S."/>
            <person name="Qian L."/>
            <person name="Wei D."/>
            <person name="Dai S."/>
            <person name="Zhou R."/>
        </authorList>
    </citation>
    <scope>NUCLEOTIDE SEQUENCE [LARGE SCALE GENOMIC DNA]</scope>
    <source>
        <strain evidence="1">BV-YZ2020</strain>
    </source>
</reference>
<comment type="caution">
    <text evidence="1">The sequence shown here is derived from an EMBL/GenBank/DDBJ whole genome shotgun (WGS) entry which is preliminary data.</text>
</comment>
<accession>A0ACB9PG85</accession>
<name>A0ACB9PG85_BAUVA</name>
<organism evidence="1 2">
    <name type="scientific">Bauhinia variegata</name>
    <name type="common">Purple orchid tree</name>
    <name type="synonym">Phanera variegata</name>
    <dbReference type="NCBI Taxonomy" id="167791"/>
    <lineage>
        <taxon>Eukaryota</taxon>
        <taxon>Viridiplantae</taxon>
        <taxon>Streptophyta</taxon>
        <taxon>Embryophyta</taxon>
        <taxon>Tracheophyta</taxon>
        <taxon>Spermatophyta</taxon>
        <taxon>Magnoliopsida</taxon>
        <taxon>eudicotyledons</taxon>
        <taxon>Gunneridae</taxon>
        <taxon>Pentapetalae</taxon>
        <taxon>rosids</taxon>
        <taxon>fabids</taxon>
        <taxon>Fabales</taxon>
        <taxon>Fabaceae</taxon>
        <taxon>Cercidoideae</taxon>
        <taxon>Cercideae</taxon>
        <taxon>Bauhiniinae</taxon>
        <taxon>Bauhinia</taxon>
    </lineage>
</organism>
<dbReference type="Proteomes" id="UP000828941">
    <property type="component" value="Chromosome 4"/>
</dbReference>